<evidence type="ECO:0000313" key="2">
    <source>
        <dbReference type="EMBL" id="KKL74600.1"/>
    </source>
</evidence>
<comment type="caution">
    <text evidence="2">The sequence shown here is derived from an EMBL/GenBank/DDBJ whole genome shotgun (WGS) entry which is preliminary data.</text>
</comment>
<feature type="region of interest" description="Disordered" evidence="1">
    <location>
        <begin position="56"/>
        <end position="75"/>
    </location>
</feature>
<evidence type="ECO:0000256" key="1">
    <source>
        <dbReference type="SAM" id="MobiDB-lite"/>
    </source>
</evidence>
<feature type="compositionally biased region" description="Polar residues" evidence="1">
    <location>
        <begin position="57"/>
        <end position="66"/>
    </location>
</feature>
<accession>A0A0F9GZ10</accession>
<protein>
    <submittedName>
        <fullName evidence="2">Uncharacterized protein</fullName>
    </submittedName>
</protein>
<dbReference type="EMBL" id="LAZR01024597">
    <property type="protein sequence ID" value="KKL74600.1"/>
    <property type="molecule type" value="Genomic_DNA"/>
</dbReference>
<gene>
    <name evidence="2" type="ORF">LCGC14_2063280</name>
</gene>
<proteinExistence type="predicted"/>
<reference evidence="2" key="1">
    <citation type="journal article" date="2015" name="Nature">
        <title>Complex archaea that bridge the gap between prokaryotes and eukaryotes.</title>
        <authorList>
            <person name="Spang A."/>
            <person name="Saw J.H."/>
            <person name="Jorgensen S.L."/>
            <person name="Zaremba-Niedzwiedzka K."/>
            <person name="Martijn J."/>
            <person name="Lind A.E."/>
            <person name="van Eijk R."/>
            <person name="Schleper C."/>
            <person name="Guy L."/>
            <person name="Ettema T.J."/>
        </authorList>
    </citation>
    <scope>NUCLEOTIDE SEQUENCE</scope>
</reference>
<name>A0A0F9GZ10_9ZZZZ</name>
<sequence length="75" mass="8613">MALTYTEAQSVSDDFYDKVLKQQIYQASPFMVKLLRTVETTIVSLFVIRHWARPTRSIPTSSSCSRKSLRGPRAF</sequence>
<organism evidence="2">
    <name type="scientific">marine sediment metagenome</name>
    <dbReference type="NCBI Taxonomy" id="412755"/>
    <lineage>
        <taxon>unclassified sequences</taxon>
        <taxon>metagenomes</taxon>
        <taxon>ecological metagenomes</taxon>
    </lineage>
</organism>
<dbReference type="AlphaFoldDB" id="A0A0F9GZ10"/>